<accession>A0A418KNA2</accession>
<evidence type="ECO:0000256" key="5">
    <source>
        <dbReference type="ARBA" id="ARBA00038063"/>
    </source>
</evidence>
<dbReference type="GO" id="GO:0006515">
    <property type="term" value="P:protein quality control for misfolded or incompletely synthesized proteins"/>
    <property type="evidence" value="ECO:0007669"/>
    <property type="project" value="UniProtKB-UniRule"/>
</dbReference>
<evidence type="ECO:0000256" key="10">
    <source>
        <dbReference type="RuleBase" id="RU004320"/>
    </source>
</evidence>
<protein>
    <recommendedName>
        <fullName evidence="7 8">Peptidyl-tRNA hydrolase</fullName>
        <shortName evidence="8">Pth</shortName>
        <ecNumber evidence="1 8">3.1.1.29</ecNumber>
    </recommendedName>
</protein>
<evidence type="ECO:0000256" key="4">
    <source>
        <dbReference type="ARBA" id="ARBA00022884"/>
    </source>
</evidence>
<sequence>MSDAWLVVGLGNPGPTYAGTRHNAGAMVVDLLAERAGAPLKSQRKLRADVAEVRLGGVPGARAVLAKPHTYMNESGGPVALLADFYKIAPDHLLVVHDELDLPFGTIRLKLGGGDNGHNGLRSVRARIGTGDYCRLRFGIGRPPGRMDPAAYVLKPFSTVEKRDIELEVDRAADAAEAVVVDGLVYAQNHYNA</sequence>
<comment type="caution">
    <text evidence="11">The sequence shown here is derived from an EMBL/GenBank/DDBJ whole genome shotgun (WGS) entry which is preliminary data.</text>
</comment>
<evidence type="ECO:0000256" key="2">
    <source>
        <dbReference type="ARBA" id="ARBA00022555"/>
    </source>
</evidence>
<comment type="similarity">
    <text evidence="5 8 10">Belongs to the PTH family.</text>
</comment>
<keyword evidence="3 8" id="KW-0378">Hydrolase</keyword>
<dbReference type="HAMAP" id="MF_00083">
    <property type="entry name" value="Pept_tRNA_hydro_bact"/>
    <property type="match status" value="1"/>
</dbReference>
<proteinExistence type="inferred from homology"/>
<comment type="subunit">
    <text evidence="8">Monomer.</text>
</comment>
<feature type="site" description="Discriminates between blocked and unblocked aminoacyl-tRNA" evidence="8">
    <location>
        <position position="12"/>
    </location>
</feature>
<dbReference type="RefSeq" id="WP_119661179.1">
    <property type="nucleotide sequence ID" value="NZ_QUAL01000168.1"/>
</dbReference>
<feature type="active site" description="Proton acceptor" evidence="8">
    <location>
        <position position="22"/>
    </location>
</feature>
<dbReference type="GO" id="GO:0005737">
    <property type="term" value="C:cytoplasm"/>
    <property type="evidence" value="ECO:0007669"/>
    <property type="project" value="UniProtKB-SubCell"/>
</dbReference>
<dbReference type="InterPro" id="IPR036416">
    <property type="entry name" value="Pept_tRNA_hydro_sf"/>
</dbReference>
<keyword evidence="8" id="KW-0963">Cytoplasm</keyword>
<dbReference type="InterPro" id="IPR001328">
    <property type="entry name" value="Pept_tRNA_hydro"/>
</dbReference>
<feature type="site" description="Stabilizes the basic form of H active site to accept a proton" evidence="8">
    <location>
        <position position="98"/>
    </location>
</feature>
<evidence type="ECO:0000256" key="3">
    <source>
        <dbReference type="ARBA" id="ARBA00022801"/>
    </source>
</evidence>
<gene>
    <name evidence="8" type="primary">pth</name>
    <name evidence="11" type="ORF">DY240_17740</name>
</gene>
<dbReference type="FunFam" id="3.40.50.1470:FF:000001">
    <property type="entry name" value="Peptidyl-tRNA hydrolase"/>
    <property type="match status" value="1"/>
</dbReference>
<evidence type="ECO:0000256" key="1">
    <source>
        <dbReference type="ARBA" id="ARBA00013260"/>
    </source>
</evidence>
<dbReference type="OrthoDB" id="9800507at2"/>
<keyword evidence="4 8" id="KW-0694">RNA-binding</keyword>
<keyword evidence="12" id="KW-1185">Reference proteome</keyword>
<dbReference type="PROSITE" id="PS01196">
    <property type="entry name" value="PEPT_TRNA_HYDROL_2"/>
    <property type="match status" value="1"/>
</dbReference>
<evidence type="ECO:0000256" key="6">
    <source>
        <dbReference type="ARBA" id="ARBA00048707"/>
    </source>
</evidence>
<organism evidence="11 12">
    <name type="scientific">Jiangella rhizosphaerae</name>
    <dbReference type="NCBI Taxonomy" id="2293569"/>
    <lineage>
        <taxon>Bacteria</taxon>
        <taxon>Bacillati</taxon>
        <taxon>Actinomycetota</taxon>
        <taxon>Actinomycetes</taxon>
        <taxon>Jiangellales</taxon>
        <taxon>Jiangellaceae</taxon>
        <taxon>Jiangella</taxon>
    </lineage>
</organism>
<comment type="function">
    <text evidence="8">Hydrolyzes ribosome-free peptidyl-tRNAs (with 1 or more amino acids incorporated), which drop off the ribosome during protein synthesis, or as a result of ribosome stalling.</text>
</comment>
<keyword evidence="2 8" id="KW-0820">tRNA-binding</keyword>
<evidence type="ECO:0000313" key="11">
    <source>
        <dbReference type="EMBL" id="RIQ20473.1"/>
    </source>
</evidence>
<feature type="binding site" evidence="8">
    <location>
        <position position="73"/>
    </location>
    <ligand>
        <name>tRNA</name>
        <dbReference type="ChEBI" id="CHEBI:17843"/>
    </ligand>
</feature>
<dbReference type="NCBIfam" id="TIGR00447">
    <property type="entry name" value="pth"/>
    <property type="match status" value="1"/>
</dbReference>
<dbReference type="Pfam" id="PF01195">
    <property type="entry name" value="Pept_tRNA_hydro"/>
    <property type="match status" value="1"/>
</dbReference>
<feature type="binding site" evidence="8">
    <location>
        <position position="119"/>
    </location>
    <ligand>
        <name>tRNA</name>
        <dbReference type="ChEBI" id="CHEBI:17843"/>
    </ligand>
</feature>
<dbReference type="Proteomes" id="UP000284057">
    <property type="component" value="Unassembled WGS sequence"/>
</dbReference>
<evidence type="ECO:0000256" key="8">
    <source>
        <dbReference type="HAMAP-Rule" id="MF_00083"/>
    </source>
</evidence>
<evidence type="ECO:0000256" key="9">
    <source>
        <dbReference type="RuleBase" id="RU000673"/>
    </source>
</evidence>
<dbReference type="SUPFAM" id="SSF53178">
    <property type="entry name" value="Peptidyl-tRNA hydrolase-like"/>
    <property type="match status" value="1"/>
</dbReference>
<dbReference type="PANTHER" id="PTHR17224">
    <property type="entry name" value="PEPTIDYL-TRNA HYDROLASE"/>
    <property type="match status" value="1"/>
</dbReference>
<dbReference type="GO" id="GO:0000049">
    <property type="term" value="F:tRNA binding"/>
    <property type="evidence" value="ECO:0007669"/>
    <property type="project" value="UniProtKB-UniRule"/>
</dbReference>
<feature type="binding site" evidence="8">
    <location>
        <position position="71"/>
    </location>
    <ligand>
        <name>tRNA</name>
        <dbReference type="ChEBI" id="CHEBI:17843"/>
    </ligand>
</feature>
<dbReference type="EC" id="3.1.1.29" evidence="1 8"/>
<dbReference type="GO" id="GO:0004045">
    <property type="term" value="F:peptidyl-tRNA hydrolase activity"/>
    <property type="evidence" value="ECO:0007669"/>
    <property type="project" value="UniProtKB-UniRule"/>
</dbReference>
<feature type="binding site" evidence="8">
    <location>
        <position position="17"/>
    </location>
    <ligand>
        <name>tRNA</name>
        <dbReference type="ChEBI" id="CHEBI:17843"/>
    </ligand>
</feature>
<dbReference type="InterPro" id="IPR018171">
    <property type="entry name" value="Pept_tRNA_hydro_CS"/>
</dbReference>
<reference evidence="11 12" key="1">
    <citation type="submission" date="2018-09" db="EMBL/GenBank/DDBJ databases">
        <title>Isolation, diversity and antifungal activity of actinobacteria from wheat.</title>
        <authorList>
            <person name="Han C."/>
        </authorList>
    </citation>
    <scope>NUCLEOTIDE SEQUENCE [LARGE SCALE GENOMIC DNA]</scope>
    <source>
        <strain evidence="11 12">NEAU-YY265</strain>
    </source>
</reference>
<dbReference type="GO" id="GO:0072344">
    <property type="term" value="P:rescue of stalled ribosome"/>
    <property type="evidence" value="ECO:0007669"/>
    <property type="project" value="UniProtKB-UniRule"/>
</dbReference>
<dbReference type="PROSITE" id="PS01195">
    <property type="entry name" value="PEPT_TRNA_HYDROL_1"/>
    <property type="match status" value="1"/>
</dbReference>
<comment type="catalytic activity">
    <reaction evidence="6 8 9">
        <text>an N-acyl-L-alpha-aminoacyl-tRNA + H2O = an N-acyl-L-amino acid + a tRNA + H(+)</text>
        <dbReference type="Rhea" id="RHEA:54448"/>
        <dbReference type="Rhea" id="RHEA-COMP:10123"/>
        <dbReference type="Rhea" id="RHEA-COMP:13883"/>
        <dbReference type="ChEBI" id="CHEBI:15377"/>
        <dbReference type="ChEBI" id="CHEBI:15378"/>
        <dbReference type="ChEBI" id="CHEBI:59874"/>
        <dbReference type="ChEBI" id="CHEBI:78442"/>
        <dbReference type="ChEBI" id="CHEBI:138191"/>
        <dbReference type="EC" id="3.1.1.29"/>
    </reaction>
</comment>
<comment type="function">
    <text evidence="8">Catalyzes the release of premature peptidyl moieties from peptidyl-tRNA molecules trapped in stalled 50S ribosomal subunits, and thus maintains levels of free tRNAs and 50S ribosomes.</text>
</comment>
<dbReference type="PANTHER" id="PTHR17224:SF1">
    <property type="entry name" value="PEPTIDYL-TRNA HYDROLASE"/>
    <property type="match status" value="1"/>
</dbReference>
<dbReference type="Gene3D" id="3.40.50.1470">
    <property type="entry name" value="Peptidyl-tRNA hydrolase"/>
    <property type="match status" value="1"/>
</dbReference>
<name>A0A418KNA2_9ACTN</name>
<dbReference type="AlphaFoldDB" id="A0A418KNA2"/>
<evidence type="ECO:0000313" key="12">
    <source>
        <dbReference type="Proteomes" id="UP000284057"/>
    </source>
</evidence>
<dbReference type="EMBL" id="QUAL01000168">
    <property type="protein sequence ID" value="RIQ20473.1"/>
    <property type="molecule type" value="Genomic_DNA"/>
</dbReference>
<dbReference type="CDD" id="cd00462">
    <property type="entry name" value="PTH"/>
    <property type="match status" value="1"/>
</dbReference>
<comment type="subcellular location">
    <subcellularLocation>
        <location evidence="8">Cytoplasm</location>
    </subcellularLocation>
</comment>
<evidence type="ECO:0000256" key="7">
    <source>
        <dbReference type="ARBA" id="ARBA00050038"/>
    </source>
</evidence>